<dbReference type="EMBL" id="LGST01000027">
    <property type="protein sequence ID" value="KND99009.1"/>
    <property type="molecule type" value="Genomic_DNA"/>
</dbReference>
<dbReference type="Proteomes" id="UP000037122">
    <property type="component" value="Unassembled WGS sequence"/>
</dbReference>
<dbReference type="AlphaFoldDB" id="A0A0L0NYE1"/>
<dbReference type="VEuPathDB" id="FungiDB:QG37_04069"/>
<name>A0A0L0NYE1_CANAR</name>
<evidence type="ECO:0000313" key="2">
    <source>
        <dbReference type="Proteomes" id="UP000037122"/>
    </source>
</evidence>
<reference evidence="2" key="1">
    <citation type="journal article" date="2015" name="BMC Genomics">
        <title>Draft genome of a commonly misdiagnosed multidrug resistant pathogen Candida auris.</title>
        <authorList>
            <person name="Chatterjee S."/>
            <person name="Alampalli S.V."/>
            <person name="Nageshan R.K."/>
            <person name="Chettiar S.T."/>
            <person name="Joshi S."/>
            <person name="Tatu U.S."/>
        </authorList>
    </citation>
    <scope>NUCLEOTIDE SEQUENCE [LARGE SCALE GENOMIC DNA]</scope>
    <source>
        <strain evidence="2">6684</strain>
    </source>
</reference>
<proteinExistence type="predicted"/>
<protein>
    <submittedName>
        <fullName evidence="1">Uncharacterized protein</fullName>
    </submittedName>
</protein>
<comment type="caution">
    <text evidence="1">The sequence shown here is derived from an EMBL/GenBank/DDBJ whole genome shotgun (WGS) entry which is preliminary data.</text>
</comment>
<organism evidence="1 2">
    <name type="scientific">Candidozyma auris</name>
    <name type="common">Yeast</name>
    <name type="synonym">Candida auris</name>
    <dbReference type="NCBI Taxonomy" id="498019"/>
    <lineage>
        <taxon>Eukaryota</taxon>
        <taxon>Fungi</taxon>
        <taxon>Dikarya</taxon>
        <taxon>Ascomycota</taxon>
        <taxon>Saccharomycotina</taxon>
        <taxon>Pichiomycetes</taxon>
        <taxon>Metschnikowiaceae</taxon>
        <taxon>Candidozyma</taxon>
    </lineage>
</organism>
<sequence>MPLEEDMLVFLCVHFSAIELFVYEKNHHSITLIKRFVWCQFMILLSLGKSPSFLQPCGASLNNYKIQSGIKNQNLVVAKIIQIRQRLFFSTFLKV</sequence>
<accession>A0A0L0NYE1</accession>
<gene>
    <name evidence="1" type="ORF">QG37_04069</name>
</gene>
<evidence type="ECO:0000313" key="1">
    <source>
        <dbReference type="EMBL" id="KND99009.1"/>
    </source>
</evidence>